<dbReference type="OrthoDB" id="5514950at2759"/>
<reference evidence="2 3" key="1">
    <citation type="submission" date="2020-12" db="EMBL/GenBank/DDBJ databases">
        <title>Metabolic potential, ecology and presence of endohyphal bacteria is reflected in genomic diversity of Mucoromycotina.</title>
        <authorList>
            <person name="Muszewska A."/>
            <person name="Okrasinska A."/>
            <person name="Steczkiewicz K."/>
            <person name="Drgas O."/>
            <person name="Orlowska M."/>
            <person name="Perlinska-Lenart U."/>
            <person name="Aleksandrzak-Piekarczyk T."/>
            <person name="Szatraj K."/>
            <person name="Zielenkiewicz U."/>
            <person name="Pilsyk S."/>
            <person name="Malc E."/>
            <person name="Mieczkowski P."/>
            <person name="Kruszewska J.S."/>
            <person name="Biernat P."/>
            <person name="Pawlowska J."/>
        </authorList>
    </citation>
    <scope>NUCLEOTIDE SEQUENCE [LARGE SCALE GENOMIC DNA]</scope>
    <source>
        <strain evidence="2 3">CBS 142.35</strain>
    </source>
</reference>
<gene>
    <name evidence="2" type="ORF">INT45_014334</name>
</gene>
<name>A0A8H7VC57_9FUNG</name>
<dbReference type="AlphaFoldDB" id="A0A8H7VC57"/>
<dbReference type="PROSITE" id="PS50878">
    <property type="entry name" value="RT_POL"/>
    <property type="match status" value="1"/>
</dbReference>
<dbReference type="Proteomes" id="UP000646827">
    <property type="component" value="Unassembled WGS sequence"/>
</dbReference>
<evidence type="ECO:0000313" key="3">
    <source>
        <dbReference type="Proteomes" id="UP000646827"/>
    </source>
</evidence>
<dbReference type="InterPro" id="IPR000477">
    <property type="entry name" value="RT_dom"/>
</dbReference>
<sequence>MYNLIYVTTFCALDQALCLYELCLHYRLDYNNNSPTLATLDIQSAYDTVDRAIIWRVLEPTAFPPLLGLLQSLFDNVSIQVLLSGTTSRSFWPATSVPQRSILSPHLYSIYINSLPQFLCSPSSFYILSNLSDSDSDFQDTPILSSRQRPHRLVCGYHWNPSKCIVLQQPTSQNINPLPPLYLYDQPLPTASTFVYLGIPFNASGMINNQQLLQRNIASALMVIVPFLKKEIQQLEKGQDQCLHYIFGGHAKSSTIVFRHMANLPTMDECKLLPLPHEDASPRDRKSTICTYRTTNLHKLQQGPNAGVLIKACCSKLGVDSIFFLPMTSRERSRLLCWQMGWLPGARPYFTPTGFEINS</sequence>
<keyword evidence="3" id="KW-1185">Reference proteome</keyword>
<evidence type="ECO:0000313" key="2">
    <source>
        <dbReference type="EMBL" id="KAG2215015.1"/>
    </source>
</evidence>
<feature type="non-terminal residue" evidence="2">
    <location>
        <position position="359"/>
    </location>
</feature>
<dbReference type="EMBL" id="JAEPRB010000555">
    <property type="protein sequence ID" value="KAG2215015.1"/>
    <property type="molecule type" value="Genomic_DNA"/>
</dbReference>
<proteinExistence type="predicted"/>
<protein>
    <recommendedName>
        <fullName evidence="1">Reverse transcriptase domain-containing protein</fullName>
    </recommendedName>
</protein>
<evidence type="ECO:0000259" key="1">
    <source>
        <dbReference type="PROSITE" id="PS50878"/>
    </source>
</evidence>
<organism evidence="2 3">
    <name type="scientific">Circinella minor</name>
    <dbReference type="NCBI Taxonomy" id="1195481"/>
    <lineage>
        <taxon>Eukaryota</taxon>
        <taxon>Fungi</taxon>
        <taxon>Fungi incertae sedis</taxon>
        <taxon>Mucoromycota</taxon>
        <taxon>Mucoromycotina</taxon>
        <taxon>Mucoromycetes</taxon>
        <taxon>Mucorales</taxon>
        <taxon>Lichtheimiaceae</taxon>
        <taxon>Circinella</taxon>
    </lineage>
</organism>
<accession>A0A8H7VC57</accession>
<feature type="domain" description="Reverse transcriptase" evidence="1">
    <location>
        <begin position="1"/>
        <end position="201"/>
    </location>
</feature>
<comment type="caution">
    <text evidence="2">The sequence shown here is derived from an EMBL/GenBank/DDBJ whole genome shotgun (WGS) entry which is preliminary data.</text>
</comment>